<keyword evidence="2" id="KW-1185">Reference proteome</keyword>
<dbReference type="AlphaFoldDB" id="A0AAV8PVI4"/>
<dbReference type="EMBL" id="JAQQAF010000009">
    <property type="protein sequence ID" value="KAJ8458553.1"/>
    <property type="molecule type" value="Genomic_DNA"/>
</dbReference>
<evidence type="ECO:0000313" key="1">
    <source>
        <dbReference type="EMBL" id="KAJ8458553.1"/>
    </source>
</evidence>
<protein>
    <submittedName>
        <fullName evidence="1">Uncharacterized protein</fullName>
    </submittedName>
</protein>
<sequence length="142" mass="15945">MAVLIDDLTLSRFALWYFTIRPSRAGRYKHEQSLEEDNNLARTHLFLTSSGGGGGAVEADTWNLKGSARRRLAVLRASDNLYVACKKKNLPPEAMERAAHDQETYGFQGPTRLSPLSPGQPVDRQPRAHRCAWLPFLVLRPT</sequence>
<dbReference type="Proteomes" id="UP001222027">
    <property type="component" value="Unassembled WGS sequence"/>
</dbReference>
<accession>A0AAV8PVI4</accession>
<proteinExistence type="predicted"/>
<organism evidence="1 2">
    <name type="scientific">Ensete ventricosum</name>
    <name type="common">Abyssinian banana</name>
    <name type="synonym">Musa ensete</name>
    <dbReference type="NCBI Taxonomy" id="4639"/>
    <lineage>
        <taxon>Eukaryota</taxon>
        <taxon>Viridiplantae</taxon>
        <taxon>Streptophyta</taxon>
        <taxon>Embryophyta</taxon>
        <taxon>Tracheophyta</taxon>
        <taxon>Spermatophyta</taxon>
        <taxon>Magnoliopsida</taxon>
        <taxon>Liliopsida</taxon>
        <taxon>Zingiberales</taxon>
        <taxon>Musaceae</taxon>
        <taxon>Ensete</taxon>
    </lineage>
</organism>
<reference evidence="1 2" key="1">
    <citation type="submission" date="2022-12" db="EMBL/GenBank/DDBJ databases">
        <title>Chromosome-scale assembly of the Ensete ventricosum genome.</title>
        <authorList>
            <person name="Dussert Y."/>
            <person name="Stocks J."/>
            <person name="Wendawek A."/>
            <person name="Woldeyes F."/>
            <person name="Nichols R.A."/>
            <person name="Borrell J.S."/>
        </authorList>
    </citation>
    <scope>NUCLEOTIDE SEQUENCE [LARGE SCALE GENOMIC DNA]</scope>
    <source>
        <strain evidence="2">cv. Maze</strain>
        <tissue evidence="1">Seeds</tissue>
    </source>
</reference>
<name>A0AAV8PVI4_ENSVE</name>
<gene>
    <name evidence="1" type="ORF">OPV22_031479</name>
</gene>
<comment type="caution">
    <text evidence="1">The sequence shown here is derived from an EMBL/GenBank/DDBJ whole genome shotgun (WGS) entry which is preliminary data.</text>
</comment>
<evidence type="ECO:0000313" key="2">
    <source>
        <dbReference type="Proteomes" id="UP001222027"/>
    </source>
</evidence>